<dbReference type="PANTHER" id="PTHR21058">
    <property type="entry name" value="6,7-DIMETHYL-8-RIBITYLLUMAZINE SYNTHASE DMRL SYNTHASE LUMAZINE SYNTHASE"/>
    <property type="match status" value="1"/>
</dbReference>
<evidence type="ECO:0000256" key="1">
    <source>
        <dbReference type="ARBA" id="ARBA00004917"/>
    </source>
</evidence>
<organism evidence="9 11">
    <name type="scientific">Geotoga petraea</name>
    <dbReference type="NCBI Taxonomy" id="28234"/>
    <lineage>
        <taxon>Bacteria</taxon>
        <taxon>Thermotogati</taxon>
        <taxon>Thermotogota</taxon>
        <taxon>Thermotogae</taxon>
        <taxon>Petrotogales</taxon>
        <taxon>Petrotogaceae</taxon>
        <taxon>Geotoga</taxon>
    </lineage>
</organism>
<evidence type="ECO:0000313" key="10">
    <source>
        <dbReference type="EMBL" id="TGG89308.1"/>
    </source>
</evidence>
<dbReference type="PANTHER" id="PTHR21058:SF0">
    <property type="entry name" value="6,7-DIMETHYL-8-RIBITYLLUMAZINE SYNTHASE"/>
    <property type="match status" value="1"/>
</dbReference>
<keyword evidence="4 8" id="KW-0686">Riboflavin biosynthesis</keyword>
<dbReference type="HAMAP" id="MF_00178">
    <property type="entry name" value="Lumazine_synth"/>
    <property type="match status" value="1"/>
</dbReference>
<sequence>MNYITGNYSGKDKKVAIIISRFNSTITERLLEGAEDCFVRHDLDTNNIDVYYVPGSFEIPFLAKKLVNSKRYDGVIALSAVIRGETYHFEIVSNEVSKGVAQINLHSDIPVVFGVLTTDTVEQAMNRSGIKSGNKGFDSALSLLEMMNLNQRL</sequence>
<dbReference type="Gene3D" id="3.40.50.960">
    <property type="entry name" value="Lumazine/riboflavin synthase"/>
    <property type="match status" value="1"/>
</dbReference>
<dbReference type="Pfam" id="PF00885">
    <property type="entry name" value="DMRL_synthase"/>
    <property type="match status" value="1"/>
</dbReference>
<name>A0A1G6QGI7_9BACT</name>
<dbReference type="SUPFAM" id="SSF52121">
    <property type="entry name" value="Lumazine synthase"/>
    <property type="match status" value="1"/>
</dbReference>
<dbReference type="GO" id="GO:0000906">
    <property type="term" value="F:6,7-dimethyl-8-ribityllumazine synthase activity"/>
    <property type="evidence" value="ECO:0007669"/>
    <property type="project" value="UniProtKB-UniRule"/>
</dbReference>
<feature type="binding site" evidence="8">
    <location>
        <begin position="80"/>
        <end position="82"/>
    </location>
    <ligand>
        <name>5-amino-6-(D-ribitylamino)uracil</name>
        <dbReference type="ChEBI" id="CHEBI:15934"/>
    </ligand>
</feature>
<feature type="binding site" evidence="8">
    <location>
        <position position="127"/>
    </location>
    <ligand>
        <name>(2S)-2-hydroxy-3-oxobutyl phosphate</name>
        <dbReference type="ChEBI" id="CHEBI:58830"/>
    </ligand>
</feature>
<dbReference type="RefSeq" id="WP_091405650.1">
    <property type="nucleotide sequence ID" value="NZ_FMYV01000012.1"/>
</dbReference>
<evidence type="ECO:0000313" key="12">
    <source>
        <dbReference type="Proteomes" id="UP000297288"/>
    </source>
</evidence>
<evidence type="ECO:0000256" key="6">
    <source>
        <dbReference type="ARBA" id="ARBA00048785"/>
    </source>
</evidence>
<feature type="binding site" evidence="8">
    <location>
        <begin position="85"/>
        <end position="86"/>
    </location>
    <ligand>
        <name>(2S)-2-hydroxy-3-oxobutyl phosphate</name>
        <dbReference type="ChEBI" id="CHEBI:58830"/>
    </ligand>
</feature>
<reference evidence="9 11" key="1">
    <citation type="submission" date="2016-10" db="EMBL/GenBank/DDBJ databases">
        <authorList>
            <person name="de Groot N.N."/>
        </authorList>
    </citation>
    <scope>NUCLEOTIDE SEQUENCE [LARGE SCALE GENOMIC DNA]</scope>
    <source>
        <strain evidence="9 11">WG14</strain>
    </source>
</reference>
<accession>A0A1G6QGI7</accession>
<evidence type="ECO:0000313" key="9">
    <source>
        <dbReference type="EMBL" id="SDC90796.1"/>
    </source>
</evidence>
<comment type="function">
    <text evidence="8">Catalyzes the formation of 6,7-dimethyl-8-ribityllumazine by condensation of 5-amino-6-(D-ribitylamino)uracil with 3,4-dihydroxy-2-butanone 4-phosphate. This is the penultimate step in the biosynthesis of riboflavin.</text>
</comment>
<dbReference type="STRING" id="28234.SAMN04488588_2057"/>
<evidence type="ECO:0000256" key="5">
    <source>
        <dbReference type="ARBA" id="ARBA00022679"/>
    </source>
</evidence>
<dbReference type="OrthoDB" id="9809709at2"/>
<dbReference type="NCBIfam" id="TIGR00114">
    <property type="entry name" value="lumazine-synth"/>
    <property type="match status" value="1"/>
</dbReference>
<dbReference type="GO" id="GO:0009349">
    <property type="term" value="C:riboflavin synthase complex"/>
    <property type="evidence" value="ECO:0007669"/>
    <property type="project" value="UniProtKB-UniRule"/>
</dbReference>
<dbReference type="InterPro" id="IPR034964">
    <property type="entry name" value="LS"/>
</dbReference>
<proteinExistence type="inferred from homology"/>
<keyword evidence="5 8" id="KW-0808">Transferase</keyword>
<dbReference type="InterPro" id="IPR036467">
    <property type="entry name" value="LS/RS_sf"/>
</dbReference>
<dbReference type="Proteomes" id="UP000199322">
    <property type="component" value="Unassembled WGS sequence"/>
</dbReference>
<evidence type="ECO:0000256" key="2">
    <source>
        <dbReference type="ARBA" id="ARBA00007424"/>
    </source>
</evidence>
<feature type="binding site" evidence="8">
    <location>
        <begin position="56"/>
        <end position="58"/>
    </location>
    <ligand>
        <name>5-amino-6-(D-ribitylamino)uracil</name>
        <dbReference type="ChEBI" id="CHEBI:15934"/>
    </ligand>
</feature>
<dbReference type="Proteomes" id="UP000297288">
    <property type="component" value="Unassembled WGS sequence"/>
</dbReference>
<dbReference type="GO" id="GO:0009231">
    <property type="term" value="P:riboflavin biosynthetic process"/>
    <property type="evidence" value="ECO:0007669"/>
    <property type="project" value="UniProtKB-UniRule"/>
</dbReference>
<dbReference type="GO" id="GO:0005829">
    <property type="term" value="C:cytosol"/>
    <property type="evidence" value="ECO:0007669"/>
    <property type="project" value="TreeGrafter"/>
</dbReference>
<evidence type="ECO:0000313" key="11">
    <source>
        <dbReference type="Proteomes" id="UP000199322"/>
    </source>
</evidence>
<dbReference type="EMBL" id="FMYV01000012">
    <property type="protein sequence ID" value="SDC90796.1"/>
    <property type="molecule type" value="Genomic_DNA"/>
</dbReference>
<reference evidence="10 12" key="2">
    <citation type="submission" date="2019-04" db="EMBL/GenBank/DDBJ databases">
        <title>Draft genome sequence data and analysis of a Fermenting Bacterium, Geotoga petraea strain HO-Geo1, isolated from heavy-oil petroleum reservoir in Russia.</title>
        <authorList>
            <person name="Grouzdev D.S."/>
            <person name="Semenova E.M."/>
            <person name="Sokolova D.S."/>
            <person name="Tourova T.P."/>
            <person name="Poltaraus A.B."/>
            <person name="Nazina T.N."/>
        </authorList>
    </citation>
    <scope>NUCLEOTIDE SEQUENCE [LARGE SCALE GENOMIC DNA]</scope>
    <source>
        <strain evidence="10 12">HO-Geo1</strain>
    </source>
</reference>
<comment type="similarity">
    <text evidence="2 8">Belongs to the DMRL synthase family.</text>
</comment>
<dbReference type="CDD" id="cd09209">
    <property type="entry name" value="Lumazine_synthase-I"/>
    <property type="match status" value="1"/>
</dbReference>
<dbReference type="EC" id="2.5.1.78" evidence="3 8"/>
<dbReference type="AlphaFoldDB" id="A0A1G6QGI7"/>
<feature type="binding site" evidence="8">
    <location>
        <position position="22"/>
    </location>
    <ligand>
        <name>5-amino-6-(D-ribitylamino)uracil</name>
        <dbReference type="ChEBI" id="CHEBI:15934"/>
    </ligand>
</feature>
<evidence type="ECO:0000256" key="3">
    <source>
        <dbReference type="ARBA" id="ARBA00012664"/>
    </source>
</evidence>
<protein>
    <recommendedName>
        <fullName evidence="7 8">6,7-dimethyl-8-ribityllumazine synthase</fullName>
        <shortName evidence="8">DMRL synthase</shortName>
        <shortName evidence="8">LS</shortName>
        <shortName evidence="8">Lumazine synthase</shortName>
        <ecNumber evidence="3 8">2.5.1.78</ecNumber>
    </recommendedName>
</protein>
<evidence type="ECO:0000256" key="7">
    <source>
        <dbReference type="ARBA" id="ARBA00072606"/>
    </source>
</evidence>
<dbReference type="EMBL" id="SRME01000001">
    <property type="protein sequence ID" value="TGG89308.1"/>
    <property type="molecule type" value="Genomic_DNA"/>
</dbReference>
<feature type="binding site" evidence="8">
    <location>
        <position position="113"/>
    </location>
    <ligand>
        <name>5-amino-6-(D-ribitylamino)uracil</name>
        <dbReference type="ChEBI" id="CHEBI:15934"/>
    </ligand>
</feature>
<dbReference type="InterPro" id="IPR002180">
    <property type="entry name" value="LS/RS"/>
</dbReference>
<evidence type="ECO:0000256" key="4">
    <source>
        <dbReference type="ARBA" id="ARBA00022619"/>
    </source>
</evidence>
<dbReference type="FunFam" id="3.40.50.960:FF:000001">
    <property type="entry name" value="6,7-dimethyl-8-ribityllumazine synthase"/>
    <property type="match status" value="1"/>
</dbReference>
<keyword evidence="11" id="KW-1185">Reference proteome</keyword>
<comment type="catalytic activity">
    <reaction evidence="6 8">
        <text>(2S)-2-hydroxy-3-oxobutyl phosphate + 5-amino-6-(D-ribitylamino)uracil = 6,7-dimethyl-8-(1-D-ribityl)lumazine + phosphate + 2 H2O + H(+)</text>
        <dbReference type="Rhea" id="RHEA:26152"/>
        <dbReference type="ChEBI" id="CHEBI:15377"/>
        <dbReference type="ChEBI" id="CHEBI:15378"/>
        <dbReference type="ChEBI" id="CHEBI:15934"/>
        <dbReference type="ChEBI" id="CHEBI:43474"/>
        <dbReference type="ChEBI" id="CHEBI:58201"/>
        <dbReference type="ChEBI" id="CHEBI:58830"/>
        <dbReference type="EC" id="2.5.1.78"/>
    </reaction>
</comment>
<evidence type="ECO:0000256" key="8">
    <source>
        <dbReference type="HAMAP-Rule" id="MF_00178"/>
    </source>
</evidence>
<comment type="pathway">
    <text evidence="1 8">Cofactor biosynthesis; riboflavin biosynthesis; riboflavin from 2-hydroxy-3-oxobutyl phosphate and 5-amino-6-(D-ribitylamino)uracil: step 1/2.</text>
</comment>
<dbReference type="UniPathway" id="UPA00275">
    <property type="reaction ID" value="UER00404"/>
</dbReference>
<gene>
    <name evidence="8" type="primary">ribH</name>
    <name evidence="10" type="ORF">E4650_03730</name>
    <name evidence="9" type="ORF">SAMN04488588_2057</name>
</gene>
<feature type="active site" description="Proton donor" evidence="8">
    <location>
        <position position="88"/>
    </location>
</feature>